<dbReference type="PANTHER" id="PTHR43364">
    <property type="entry name" value="NADH-SPECIFIC METHYLGLYOXAL REDUCTASE-RELATED"/>
    <property type="match status" value="1"/>
</dbReference>
<dbReference type="InterPro" id="IPR050523">
    <property type="entry name" value="AKR_Detox_Biosynth"/>
</dbReference>
<proteinExistence type="inferred from homology"/>
<gene>
    <name evidence="4" type="ORF">Z520_04798</name>
</gene>
<dbReference type="Pfam" id="PF00248">
    <property type="entry name" value="Aldo_ket_red"/>
    <property type="match status" value="1"/>
</dbReference>
<organism evidence="4 5">
    <name type="scientific">Fonsecaea multimorphosa CBS 102226</name>
    <dbReference type="NCBI Taxonomy" id="1442371"/>
    <lineage>
        <taxon>Eukaryota</taxon>
        <taxon>Fungi</taxon>
        <taxon>Dikarya</taxon>
        <taxon>Ascomycota</taxon>
        <taxon>Pezizomycotina</taxon>
        <taxon>Eurotiomycetes</taxon>
        <taxon>Chaetothyriomycetidae</taxon>
        <taxon>Chaetothyriales</taxon>
        <taxon>Herpotrichiellaceae</taxon>
        <taxon>Fonsecaea</taxon>
    </lineage>
</organism>
<protein>
    <recommendedName>
        <fullName evidence="3">NADP-dependent oxidoreductase domain-containing protein</fullName>
    </recommendedName>
</protein>
<dbReference type="RefSeq" id="XP_016633345.1">
    <property type="nucleotide sequence ID" value="XM_016775302.1"/>
</dbReference>
<dbReference type="PANTHER" id="PTHR43364:SF4">
    <property type="entry name" value="NAD(P)-LINKED OXIDOREDUCTASE SUPERFAMILY PROTEIN"/>
    <property type="match status" value="1"/>
</dbReference>
<feature type="domain" description="NADP-dependent oxidoreductase" evidence="3">
    <location>
        <begin position="8"/>
        <end position="314"/>
    </location>
</feature>
<sequence length="326" mass="36053">MSIKSPLRIVLGVANVGDKSLDSTVRYDTPEEVNAYLNAFYERGGRHIDTARAYSPHAPGSSEERLGVVEAGKRFSIDTKVFSLTPGSHSKENVKENIDTSLSLLKIPKIDVEYLHVPDRTTPFEETLAAINEAYEQGKFERFGLSNYTAEEVDKIVQICEERGFVKPTVYQGQYNPIIRSGEKELFPILRKHGIAFYAWSPAAGGFFAGNHKNVQHGARFDTSTWLGQVYASVYLKPNIEAATDRAVELVAKHGINGHAAALRWTVYHSTLKEESGDAIIIAASSVAQLNSNFDMIEQGPLPAEVVGAMEALYKEVEGTEFPYHL</sequence>
<dbReference type="VEuPathDB" id="FungiDB:Z520_04798"/>
<dbReference type="SUPFAM" id="SSF51430">
    <property type="entry name" value="NAD(P)-linked oxidoreductase"/>
    <property type="match status" value="1"/>
</dbReference>
<evidence type="ECO:0000256" key="2">
    <source>
        <dbReference type="ARBA" id="ARBA00038157"/>
    </source>
</evidence>
<comment type="similarity">
    <text evidence="2">Belongs to the aldo/keto reductase family. Aldo/keto reductase 2 subfamily.</text>
</comment>
<evidence type="ECO:0000313" key="4">
    <source>
        <dbReference type="EMBL" id="KIX99222.1"/>
    </source>
</evidence>
<keyword evidence="5" id="KW-1185">Reference proteome</keyword>
<dbReference type="EMBL" id="KN848069">
    <property type="protein sequence ID" value="KIX99222.1"/>
    <property type="molecule type" value="Genomic_DNA"/>
</dbReference>
<dbReference type="GeneID" id="27710544"/>
<dbReference type="GO" id="GO:0016491">
    <property type="term" value="F:oxidoreductase activity"/>
    <property type="evidence" value="ECO:0007669"/>
    <property type="project" value="UniProtKB-KW"/>
</dbReference>
<dbReference type="Gene3D" id="3.20.20.100">
    <property type="entry name" value="NADP-dependent oxidoreductase domain"/>
    <property type="match status" value="1"/>
</dbReference>
<dbReference type="OrthoDB" id="48988at2759"/>
<dbReference type="InterPro" id="IPR036812">
    <property type="entry name" value="NAD(P)_OxRdtase_dom_sf"/>
</dbReference>
<evidence type="ECO:0000259" key="3">
    <source>
        <dbReference type="Pfam" id="PF00248"/>
    </source>
</evidence>
<dbReference type="AlphaFoldDB" id="A0A0D2K081"/>
<name>A0A0D2K081_9EURO</name>
<dbReference type="InterPro" id="IPR023210">
    <property type="entry name" value="NADP_OxRdtase_dom"/>
</dbReference>
<dbReference type="Proteomes" id="UP000053411">
    <property type="component" value="Unassembled WGS sequence"/>
</dbReference>
<accession>A0A0D2K081</accession>
<dbReference type="CDD" id="cd19075">
    <property type="entry name" value="AKR_AKR7A1-5"/>
    <property type="match status" value="1"/>
</dbReference>
<evidence type="ECO:0000313" key="5">
    <source>
        <dbReference type="Proteomes" id="UP000053411"/>
    </source>
</evidence>
<reference evidence="4 5" key="1">
    <citation type="submission" date="2015-01" db="EMBL/GenBank/DDBJ databases">
        <title>The Genome Sequence of Fonsecaea multimorphosa CBS 102226.</title>
        <authorList>
            <consortium name="The Broad Institute Genomics Platform"/>
            <person name="Cuomo C."/>
            <person name="de Hoog S."/>
            <person name="Gorbushina A."/>
            <person name="Stielow B."/>
            <person name="Teixiera M."/>
            <person name="Abouelleil A."/>
            <person name="Chapman S.B."/>
            <person name="Priest M."/>
            <person name="Young S.K."/>
            <person name="Wortman J."/>
            <person name="Nusbaum C."/>
            <person name="Birren B."/>
        </authorList>
    </citation>
    <scope>NUCLEOTIDE SEQUENCE [LARGE SCALE GENOMIC DNA]</scope>
    <source>
        <strain evidence="4 5">CBS 102226</strain>
    </source>
</reference>
<dbReference type="STRING" id="1442371.A0A0D2K081"/>
<keyword evidence="1" id="KW-0560">Oxidoreductase</keyword>
<evidence type="ECO:0000256" key="1">
    <source>
        <dbReference type="ARBA" id="ARBA00023002"/>
    </source>
</evidence>